<dbReference type="AlphaFoldDB" id="A0A0A2AHK8"/>
<reference evidence="2" key="1">
    <citation type="journal article" date="2014" name="Sci. Data">
        <title>Genomes of diverse isolates of the marine cyanobacterium Prochlorococcus.</title>
        <authorList>
            <person name="Biller S."/>
            <person name="Berube P."/>
            <person name="Thompson J."/>
            <person name="Kelly L."/>
            <person name="Roggensack S."/>
            <person name="Awad L."/>
            <person name="Roache-Johnson K."/>
            <person name="Ding H."/>
            <person name="Giovannoni S.J."/>
            <person name="Moore L.R."/>
            <person name="Chisholm S.W."/>
        </authorList>
    </citation>
    <scope>NUCLEOTIDE SEQUENCE [LARGE SCALE GENOMIC DNA]</scope>
    <source>
        <strain evidence="2">MIT 9314</strain>
    </source>
</reference>
<dbReference type="EMBL" id="JNAO01000013">
    <property type="protein sequence ID" value="KGG00297.1"/>
    <property type="molecule type" value="Genomic_DNA"/>
</dbReference>
<organism evidence="1 2">
    <name type="scientific">Prochlorococcus marinus str. MIT 9314</name>
    <dbReference type="NCBI Taxonomy" id="167548"/>
    <lineage>
        <taxon>Bacteria</taxon>
        <taxon>Bacillati</taxon>
        <taxon>Cyanobacteriota</taxon>
        <taxon>Cyanophyceae</taxon>
        <taxon>Synechococcales</taxon>
        <taxon>Prochlorococcaceae</taxon>
        <taxon>Prochlorococcus</taxon>
    </lineage>
</organism>
<comment type="caution">
    <text evidence="1">The sequence shown here is derived from an EMBL/GenBank/DDBJ whole genome shotgun (WGS) entry which is preliminary data.</text>
</comment>
<dbReference type="Proteomes" id="UP000030533">
    <property type="component" value="Unassembled WGS sequence"/>
</dbReference>
<gene>
    <name evidence="1" type="ORF">EU98_1829</name>
</gene>
<proteinExistence type="predicted"/>
<accession>A0A0A2AHK8</accession>
<sequence length="37" mass="4524">MILSNKFRETLYSLNFFDSNKNFTRAMYLMVLKVLFK</sequence>
<protein>
    <submittedName>
        <fullName evidence="1">Uncharacterized protein</fullName>
    </submittedName>
</protein>
<evidence type="ECO:0000313" key="1">
    <source>
        <dbReference type="EMBL" id="KGG00297.1"/>
    </source>
</evidence>
<name>A0A0A2AHK8_PROMR</name>
<evidence type="ECO:0000313" key="2">
    <source>
        <dbReference type="Proteomes" id="UP000030533"/>
    </source>
</evidence>